<sequence>MKAELRNDPDIEDLAPDYEASTTFPMSNWAKRLSVVWWPAFLLAGVTEMLVFAFVDPEDLRWLGGAPVDLDRTAVYTAAFFAFWVLIGIASSLTQLLMRESNDLNRRRYP</sequence>
<protein>
    <recommendedName>
        <fullName evidence="4">Transmembrane protein</fullName>
    </recommendedName>
</protein>
<dbReference type="OrthoDB" id="6197657at2"/>
<dbReference type="EMBL" id="CP001013">
    <property type="protein sequence ID" value="ACB35038.1"/>
    <property type="molecule type" value="Genomic_DNA"/>
</dbReference>
<dbReference type="STRING" id="395495.Lcho_2773"/>
<keyword evidence="1" id="KW-0812">Transmembrane</keyword>
<accession>B1XWN7</accession>
<evidence type="ECO:0000256" key="1">
    <source>
        <dbReference type="SAM" id="Phobius"/>
    </source>
</evidence>
<dbReference type="eggNOG" id="ENOG50339PI">
    <property type="taxonomic scope" value="Bacteria"/>
</dbReference>
<proteinExistence type="predicted"/>
<keyword evidence="1" id="KW-1133">Transmembrane helix</keyword>
<dbReference type="KEGG" id="lch:Lcho_2773"/>
<reference evidence="2 3" key="1">
    <citation type="submission" date="2008-03" db="EMBL/GenBank/DDBJ databases">
        <title>Complete sequence of Leptothrix cholodnii SP-6.</title>
        <authorList>
            <consortium name="US DOE Joint Genome Institute"/>
            <person name="Copeland A."/>
            <person name="Lucas S."/>
            <person name="Lapidus A."/>
            <person name="Glavina del Rio T."/>
            <person name="Dalin E."/>
            <person name="Tice H."/>
            <person name="Bruce D."/>
            <person name="Goodwin L."/>
            <person name="Pitluck S."/>
            <person name="Chertkov O."/>
            <person name="Brettin T."/>
            <person name="Detter J.C."/>
            <person name="Han C."/>
            <person name="Kuske C.R."/>
            <person name="Schmutz J."/>
            <person name="Larimer F."/>
            <person name="Land M."/>
            <person name="Hauser L."/>
            <person name="Kyrpides N."/>
            <person name="Lykidis A."/>
            <person name="Emerson D."/>
            <person name="Richardson P."/>
        </authorList>
    </citation>
    <scope>NUCLEOTIDE SEQUENCE [LARGE SCALE GENOMIC DNA]</scope>
    <source>
        <strain evidence="3">ATCC 51168 / LMG 8142 / SP-6</strain>
    </source>
</reference>
<feature type="transmembrane region" description="Helical" evidence="1">
    <location>
        <begin position="35"/>
        <end position="55"/>
    </location>
</feature>
<dbReference type="Proteomes" id="UP000001693">
    <property type="component" value="Chromosome"/>
</dbReference>
<evidence type="ECO:0000313" key="3">
    <source>
        <dbReference type="Proteomes" id="UP000001693"/>
    </source>
</evidence>
<gene>
    <name evidence="2" type="ordered locus">Lcho_2773</name>
</gene>
<evidence type="ECO:0000313" key="2">
    <source>
        <dbReference type="EMBL" id="ACB35038.1"/>
    </source>
</evidence>
<feature type="transmembrane region" description="Helical" evidence="1">
    <location>
        <begin position="75"/>
        <end position="98"/>
    </location>
</feature>
<keyword evidence="3" id="KW-1185">Reference proteome</keyword>
<dbReference type="HOGENOM" id="CLU_173226_1_0_4"/>
<dbReference type="AlphaFoldDB" id="B1XWN7"/>
<name>B1XWN7_LEPCP</name>
<dbReference type="RefSeq" id="WP_012347792.1">
    <property type="nucleotide sequence ID" value="NC_010524.1"/>
</dbReference>
<organism evidence="2 3">
    <name type="scientific">Leptothrix cholodnii (strain ATCC 51168 / LMG 8142 / SP-6)</name>
    <name type="common">Leptothrix discophora (strain SP-6)</name>
    <dbReference type="NCBI Taxonomy" id="395495"/>
    <lineage>
        <taxon>Bacteria</taxon>
        <taxon>Pseudomonadati</taxon>
        <taxon>Pseudomonadota</taxon>
        <taxon>Betaproteobacteria</taxon>
        <taxon>Burkholderiales</taxon>
        <taxon>Sphaerotilaceae</taxon>
        <taxon>Leptothrix</taxon>
    </lineage>
</organism>
<evidence type="ECO:0008006" key="4">
    <source>
        <dbReference type="Google" id="ProtNLM"/>
    </source>
</evidence>
<keyword evidence="1" id="KW-0472">Membrane</keyword>